<dbReference type="Pfam" id="PF00271">
    <property type="entry name" value="Helicase_C"/>
    <property type="match status" value="1"/>
</dbReference>
<name>A0A3S7L8L0_9CAUD</name>
<keyword evidence="1" id="KW-0378">Hydrolase</keyword>
<dbReference type="Proteomes" id="UP000289211">
    <property type="component" value="Segment"/>
</dbReference>
<accession>A0A3S7L8L0</accession>
<dbReference type="Gene3D" id="3.40.50.300">
    <property type="entry name" value="P-loop containing nucleotide triphosphate hydrolases"/>
    <property type="match status" value="1"/>
</dbReference>
<dbReference type="PROSITE" id="PS51194">
    <property type="entry name" value="HELICASE_CTER"/>
    <property type="match status" value="1"/>
</dbReference>
<dbReference type="GO" id="GO:0005524">
    <property type="term" value="F:ATP binding"/>
    <property type="evidence" value="ECO:0007669"/>
    <property type="project" value="InterPro"/>
</dbReference>
<dbReference type="EMBL" id="MH191395">
    <property type="protein sequence ID" value="AWN08544.1"/>
    <property type="molecule type" value="Genomic_DNA"/>
</dbReference>
<organism evidence="3 4">
    <name type="scientific">Xanthomonas phage XcP1</name>
    <dbReference type="NCBI Taxonomy" id="2785027"/>
    <lineage>
        <taxon>Viruses</taxon>
        <taxon>Duplodnaviria</taxon>
        <taxon>Heunggongvirae</taxon>
        <taxon>Uroviricota</taxon>
        <taxon>Caudoviricetes</taxon>
        <taxon>Lindbergviridae</taxon>
        <taxon>Carpasinavirus</taxon>
        <taxon>Carpasinavirus FoX6</taxon>
        <taxon>Carpasinavirus XcP1</taxon>
    </lineage>
</organism>
<sequence>MKTKGMGHQVRGLMASEGKRNYAYLMEQGTGKTWLTLADAERCFIENKIDALGVIAPKGVHRNWITREIPKHLSVETICAFWRGNPTTKRLRADLDRLYDTRNAAPALRVFAINIDALNTDAGFSELERFLTTFRVMLAVDESTRIKNPDSKRTKKVIKLGKHATARRILTGTPITKGPIDLFSQFDFLKPGLLGTTSYRAFVAEYAVLVPPGSPKMIAILRKTGGRGNPQVIDTDENGNKKFKNLDKLRDLILPHSYRVTKEDCLDLPPKIYKPLYFELTKDLRKTYDELEQEYSYLTEEGEDKQFESIAARTKMKQVTSGFIHIDGAPVLISPTENPRMDLFREVLEDIQGQFIVWAMFEQEILQIMQALEDAGISAVSYYGATREDAREAAIDDFQAGKVQGFVGHAAAAGIGLTLTAAETAVYYSCSYDNELRKQSEDRCHRIGTTNKVLYIDLIAENTIDEDIVKSLAFKTSVADYVIDRK</sequence>
<gene>
    <name evidence="3" type="ORF">XcP1_042</name>
</gene>
<dbReference type="SMART" id="SM00490">
    <property type="entry name" value="HELICc"/>
    <property type="match status" value="1"/>
</dbReference>
<evidence type="ECO:0000256" key="1">
    <source>
        <dbReference type="ARBA" id="ARBA00022801"/>
    </source>
</evidence>
<evidence type="ECO:0000313" key="4">
    <source>
        <dbReference type="Proteomes" id="UP000289211"/>
    </source>
</evidence>
<evidence type="ECO:0000259" key="2">
    <source>
        <dbReference type="PROSITE" id="PS51194"/>
    </source>
</evidence>
<dbReference type="InterPro" id="IPR027417">
    <property type="entry name" value="P-loop_NTPase"/>
</dbReference>
<dbReference type="InterPro" id="IPR001650">
    <property type="entry name" value="Helicase_C-like"/>
</dbReference>
<dbReference type="InterPro" id="IPR000330">
    <property type="entry name" value="SNF2_N"/>
</dbReference>
<proteinExistence type="predicted"/>
<protein>
    <recommendedName>
        <fullName evidence="2">Helicase C-terminal domain-containing protein</fullName>
    </recommendedName>
</protein>
<dbReference type="PANTHER" id="PTHR45766:SF6">
    <property type="entry name" value="SWI_SNF-RELATED MATRIX-ASSOCIATED ACTIN-DEPENDENT REGULATOR OF CHROMATIN SUBFAMILY A-LIKE PROTEIN 1"/>
    <property type="match status" value="1"/>
</dbReference>
<dbReference type="GO" id="GO:0031297">
    <property type="term" value="P:replication fork processing"/>
    <property type="evidence" value="ECO:0007669"/>
    <property type="project" value="TreeGrafter"/>
</dbReference>
<dbReference type="PANTHER" id="PTHR45766">
    <property type="entry name" value="DNA ANNEALING HELICASE AND ENDONUCLEASE ZRANB3 FAMILY MEMBER"/>
    <property type="match status" value="1"/>
</dbReference>
<dbReference type="Gene3D" id="3.40.50.10810">
    <property type="entry name" value="Tandem AAA-ATPase domain"/>
    <property type="match status" value="1"/>
</dbReference>
<dbReference type="Pfam" id="PF00176">
    <property type="entry name" value="SNF2-rel_dom"/>
    <property type="match status" value="1"/>
</dbReference>
<dbReference type="SUPFAM" id="SSF52540">
    <property type="entry name" value="P-loop containing nucleoside triphosphate hydrolases"/>
    <property type="match status" value="2"/>
</dbReference>
<evidence type="ECO:0000313" key="3">
    <source>
        <dbReference type="EMBL" id="AWN08544.1"/>
    </source>
</evidence>
<dbReference type="GO" id="GO:0006281">
    <property type="term" value="P:DNA repair"/>
    <property type="evidence" value="ECO:0007669"/>
    <property type="project" value="TreeGrafter"/>
</dbReference>
<dbReference type="InterPro" id="IPR038718">
    <property type="entry name" value="SNF2-like_sf"/>
</dbReference>
<feature type="domain" description="Helicase C-terminal" evidence="2">
    <location>
        <begin position="343"/>
        <end position="486"/>
    </location>
</feature>
<reference evidence="3 4" key="1">
    <citation type="submission" date="2018-04" db="EMBL/GenBank/DDBJ databases">
        <authorList>
            <person name="Silva F.P."/>
            <person name="Xavier A.S."/>
            <person name="Vidigal P.M.P."/>
            <person name="Alfenas-Zerbini P."/>
        </authorList>
    </citation>
    <scope>NUCLEOTIDE SEQUENCE [LARGE SCALE GENOMIC DNA]</scope>
</reference>
<keyword evidence="4" id="KW-1185">Reference proteome</keyword>
<dbReference type="GO" id="GO:0016787">
    <property type="term" value="F:hydrolase activity"/>
    <property type="evidence" value="ECO:0007669"/>
    <property type="project" value="UniProtKB-KW"/>
</dbReference>